<dbReference type="EMBL" id="JANAWD010000867">
    <property type="protein sequence ID" value="KAJ3475374.1"/>
    <property type="molecule type" value="Genomic_DNA"/>
</dbReference>
<evidence type="ECO:0000256" key="1">
    <source>
        <dbReference type="SAM" id="MobiDB-lite"/>
    </source>
</evidence>
<name>A0AAD5UR18_9APHY</name>
<dbReference type="AlphaFoldDB" id="A0AAD5UR18"/>
<organism evidence="3 4">
    <name type="scientific">Meripilus lineatus</name>
    <dbReference type="NCBI Taxonomy" id="2056292"/>
    <lineage>
        <taxon>Eukaryota</taxon>
        <taxon>Fungi</taxon>
        <taxon>Dikarya</taxon>
        <taxon>Basidiomycota</taxon>
        <taxon>Agaricomycotina</taxon>
        <taxon>Agaricomycetes</taxon>
        <taxon>Polyporales</taxon>
        <taxon>Meripilaceae</taxon>
        <taxon>Meripilus</taxon>
    </lineage>
</organism>
<dbReference type="Proteomes" id="UP001212997">
    <property type="component" value="Unassembled WGS sequence"/>
</dbReference>
<accession>A0AAD5UR18</accession>
<feature type="domain" description="DUF6532" evidence="2">
    <location>
        <begin position="25"/>
        <end position="221"/>
    </location>
</feature>
<feature type="region of interest" description="Disordered" evidence="1">
    <location>
        <begin position="264"/>
        <end position="292"/>
    </location>
</feature>
<reference evidence="3" key="1">
    <citation type="submission" date="2022-07" db="EMBL/GenBank/DDBJ databases">
        <title>Genome Sequence of Physisporinus lineatus.</title>
        <authorList>
            <person name="Buettner E."/>
        </authorList>
    </citation>
    <scope>NUCLEOTIDE SEQUENCE</scope>
    <source>
        <strain evidence="3">VT162</strain>
    </source>
</reference>
<keyword evidence="4" id="KW-1185">Reference proteome</keyword>
<dbReference type="InterPro" id="IPR045341">
    <property type="entry name" value="DUF6532"/>
</dbReference>
<evidence type="ECO:0000313" key="3">
    <source>
        <dbReference type="EMBL" id="KAJ3475374.1"/>
    </source>
</evidence>
<sequence>MRNIDPRNPRERDLSPLSHSVLQLACRYFRIRLATIDAFPSDTQVVSWIKASFRQACTDKNAPRRGERFHHEAEYYKYIFQLIKRKMSQLRNKVKVAALSSMLQAYGITLVMSKQEIKARIAFLKLRYGFTFENPDNRTGLFRHPIFATIAMELWFKSSTSDAIKCSQSFNPFPIPTLALIATAVKFALDSWSEGQFEDFDFEADKNVTKYRATMTHLMEWKEKNAPLLADVQYTLWRKLWAASGHAPLTEEDDERQLDDADFGIVPQDQPLNDTTTVTHTESAEAEFGPVE</sequence>
<proteinExistence type="predicted"/>
<feature type="compositionally biased region" description="Polar residues" evidence="1">
    <location>
        <begin position="270"/>
        <end position="281"/>
    </location>
</feature>
<comment type="caution">
    <text evidence="3">The sequence shown here is derived from an EMBL/GenBank/DDBJ whole genome shotgun (WGS) entry which is preliminary data.</text>
</comment>
<evidence type="ECO:0000259" key="2">
    <source>
        <dbReference type="Pfam" id="PF20149"/>
    </source>
</evidence>
<evidence type="ECO:0000313" key="4">
    <source>
        <dbReference type="Proteomes" id="UP001212997"/>
    </source>
</evidence>
<protein>
    <recommendedName>
        <fullName evidence="2">DUF6532 domain-containing protein</fullName>
    </recommendedName>
</protein>
<dbReference type="Pfam" id="PF20149">
    <property type="entry name" value="DUF6532"/>
    <property type="match status" value="1"/>
</dbReference>
<gene>
    <name evidence="3" type="ORF">NLI96_g11875</name>
</gene>